<feature type="transmembrane region" description="Helical" evidence="1">
    <location>
        <begin position="99"/>
        <end position="116"/>
    </location>
</feature>
<keyword evidence="3" id="KW-1185">Reference proteome</keyword>
<evidence type="ECO:0000313" key="3">
    <source>
        <dbReference type="Proteomes" id="UP000542742"/>
    </source>
</evidence>
<reference evidence="2 3" key="1">
    <citation type="submission" date="2020-08" db="EMBL/GenBank/DDBJ databases">
        <title>Sequencing the genomes of 1000 actinobacteria strains.</title>
        <authorList>
            <person name="Klenk H.-P."/>
        </authorList>
    </citation>
    <scope>NUCLEOTIDE SEQUENCE [LARGE SCALE GENOMIC DNA]</scope>
    <source>
        <strain evidence="2 3">DSM 45518</strain>
    </source>
</reference>
<keyword evidence="1" id="KW-1133">Transmembrane helix</keyword>
<keyword evidence="1" id="KW-0472">Membrane</keyword>
<comment type="caution">
    <text evidence="2">The sequence shown here is derived from an EMBL/GenBank/DDBJ whole genome shotgun (WGS) entry which is preliminary data.</text>
</comment>
<name>A0A7W7CUR4_9ACTN</name>
<feature type="transmembrane region" description="Helical" evidence="1">
    <location>
        <begin position="123"/>
        <end position="144"/>
    </location>
</feature>
<dbReference type="Proteomes" id="UP000542742">
    <property type="component" value="Unassembled WGS sequence"/>
</dbReference>
<dbReference type="RefSeq" id="WP_184952393.1">
    <property type="nucleotide sequence ID" value="NZ_BOMC01000053.1"/>
</dbReference>
<feature type="transmembrane region" description="Helical" evidence="1">
    <location>
        <begin position="188"/>
        <end position="208"/>
    </location>
</feature>
<evidence type="ECO:0000256" key="1">
    <source>
        <dbReference type="SAM" id="Phobius"/>
    </source>
</evidence>
<gene>
    <name evidence="2" type="ORF">BKA14_003963</name>
</gene>
<sequence length="226" mass="23367">MFKRPAGPSGLLRRLPAPAALVLAALCLLLPFMSASCSTDEPPRTQMRVTYTGSDVLTGGTPAIHYTDDAGRKPIHRLDDAEAEALLGPQPLSLPAQPVAWLAVALMLLALAATGLPSRLWRATSLGGLALAAAIVLFGSTVLARRDATDVVAGIFLRSGGSSTDPAPAVAEVRAWDSYDQVAATFRYGYGLWVAVAVLAVVGVAATVEALRSTPAEPAGPDIRSG</sequence>
<protein>
    <submittedName>
        <fullName evidence="2">Heme exporter protein D</fullName>
    </submittedName>
</protein>
<evidence type="ECO:0000313" key="2">
    <source>
        <dbReference type="EMBL" id="MBB4693815.1"/>
    </source>
</evidence>
<keyword evidence="1" id="KW-0812">Transmembrane</keyword>
<dbReference type="EMBL" id="JACHMF010000001">
    <property type="protein sequence ID" value="MBB4693815.1"/>
    <property type="molecule type" value="Genomic_DNA"/>
</dbReference>
<proteinExistence type="predicted"/>
<organism evidence="2 3">
    <name type="scientific">Paractinoplanes abujensis</name>
    <dbReference type="NCBI Taxonomy" id="882441"/>
    <lineage>
        <taxon>Bacteria</taxon>
        <taxon>Bacillati</taxon>
        <taxon>Actinomycetota</taxon>
        <taxon>Actinomycetes</taxon>
        <taxon>Micromonosporales</taxon>
        <taxon>Micromonosporaceae</taxon>
        <taxon>Paractinoplanes</taxon>
    </lineage>
</organism>
<dbReference type="AlphaFoldDB" id="A0A7W7CUR4"/>
<accession>A0A7W7CUR4</accession>